<protein>
    <submittedName>
        <fullName evidence="1">Uncharacterized protein</fullName>
    </submittedName>
</protein>
<comment type="caution">
    <text evidence="1">The sequence shown here is derived from an EMBL/GenBank/DDBJ whole genome shotgun (WGS) entry which is preliminary data.</text>
</comment>
<gene>
    <name evidence="1" type="ORF">STCU_11266</name>
</gene>
<dbReference type="AlphaFoldDB" id="S9V0U9"/>
<keyword evidence="2" id="KW-1185">Reference proteome</keyword>
<sequence>MLRSMVSLSIQLSFICLFHESTENEQCTHSLNCSKKKRKINMWFLLKRLEGFTILLYSSFSDHTSTPYTYLKTLKRVNFKNKIK</sequence>
<evidence type="ECO:0000313" key="2">
    <source>
        <dbReference type="Proteomes" id="UP000015354"/>
    </source>
</evidence>
<dbReference type="EMBL" id="ATMH01011170">
    <property type="protein sequence ID" value="EPY16440.1"/>
    <property type="molecule type" value="Genomic_DNA"/>
</dbReference>
<reference evidence="1 2" key="1">
    <citation type="journal article" date="2013" name="PLoS ONE">
        <title>Predicting the Proteins of Angomonas deanei, Strigomonas culicis and Their Respective Endosymbionts Reveals New Aspects of the Trypanosomatidae Family.</title>
        <authorList>
            <person name="Motta M.C."/>
            <person name="Martins A.C."/>
            <person name="de Souza S.S."/>
            <person name="Catta-Preta C.M."/>
            <person name="Silva R."/>
            <person name="Klein C.C."/>
            <person name="de Almeida L.G."/>
            <person name="de Lima Cunha O."/>
            <person name="Ciapina L.P."/>
            <person name="Brocchi M."/>
            <person name="Colabardini A.C."/>
            <person name="de Araujo Lima B."/>
            <person name="Machado C.R."/>
            <person name="de Almeida Soares C.M."/>
            <person name="Probst C.M."/>
            <person name="de Menezes C.B."/>
            <person name="Thompson C.E."/>
            <person name="Bartholomeu D.C."/>
            <person name="Gradia D.F."/>
            <person name="Pavoni D.P."/>
            <person name="Grisard E.C."/>
            <person name="Fantinatti-Garboggini F."/>
            <person name="Marchini F.K."/>
            <person name="Rodrigues-Luiz G.F."/>
            <person name="Wagner G."/>
            <person name="Goldman G.H."/>
            <person name="Fietto J.L."/>
            <person name="Elias M.C."/>
            <person name="Goldman M.H."/>
            <person name="Sagot M.F."/>
            <person name="Pereira M."/>
            <person name="Stoco P.H."/>
            <person name="de Mendonca-Neto R.P."/>
            <person name="Teixeira S.M."/>
            <person name="Maciel T.E."/>
            <person name="de Oliveira Mendes T.A."/>
            <person name="Urmenyi T.P."/>
            <person name="de Souza W."/>
            <person name="Schenkman S."/>
            <person name="de Vasconcelos A.T."/>
        </authorList>
    </citation>
    <scope>NUCLEOTIDE SEQUENCE [LARGE SCALE GENOMIC DNA]</scope>
</reference>
<evidence type="ECO:0000313" key="1">
    <source>
        <dbReference type="EMBL" id="EPY16440.1"/>
    </source>
</evidence>
<name>S9V0U9_9TRYP</name>
<dbReference type="Proteomes" id="UP000015354">
    <property type="component" value="Unassembled WGS sequence"/>
</dbReference>
<accession>S9V0U9</accession>
<proteinExistence type="predicted"/>
<organism evidence="1 2">
    <name type="scientific">Strigomonas culicis</name>
    <dbReference type="NCBI Taxonomy" id="28005"/>
    <lineage>
        <taxon>Eukaryota</taxon>
        <taxon>Discoba</taxon>
        <taxon>Euglenozoa</taxon>
        <taxon>Kinetoplastea</taxon>
        <taxon>Metakinetoplastina</taxon>
        <taxon>Trypanosomatida</taxon>
        <taxon>Trypanosomatidae</taxon>
        <taxon>Strigomonadinae</taxon>
        <taxon>Strigomonas</taxon>
    </lineage>
</organism>